<gene>
    <name evidence="5" type="ORF">FNV43_RR24826</name>
</gene>
<dbReference type="OrthoDB" id="1841377at2759"/>
<keyword evidence="1" id="KW-0479">Metal-binding</keyword>
<proteinExistence type="predicted"/>
<dbReference type="GO" id="GO:0046872">
    <property type="term" value="F:metal ion binding"/>
    <property type="evidence" value="ECO:0007669"/>
    <property type="project" value="UniProtKB-KW"/>
</dbReference>
<dbReference type="EMBL" id="VOIH02000011">
    <property type="protein sequence ID" value="KAF3433723.1"/>
    <property type="molecule type" value="Genomic_DNA"/>
</dbReference>
<organism evidence="5 6">
    <name type="scientific">Rhamnella rubrinervis</name>
    <dbReference type="NCBI Taxonomy" id="2594499"/>
    <lineage>
        <taxon>Eukaryota</taxon>
        <taxon>Viridiplantae</taxon>
        <taxon>Streptophyta</taxon>
        <taxon>Embryophyta</taxon>
        <taxon>Tracheophyta</taxon>
        <taxon>Spermatophyta</taxon>
        <taxon>Magnoliopsida</taxon>
        <taxon>eudicotyledons</taxon>
        <taxon>Gunneridae</taxon>
        <taxon>Pentapetalae</taxon>
        <taxon>rosids</taxon>
        <taxon>fabids</taxon>
        <taxon>Rosales</taxon>
        <taxon>Rhamnaceae</taxon>
        <taxon>rhamnoid group</taxon>
        <taxon>Rhamneae</taxon>
        <taxon>Rhamnella</taxon>
    </lineage>
</organism>
<dbReference type="PANTHER" id="PTHR46477">
    <property type="entry name" value="CYSTEINE/HISTIDINE-RICH C1 DOMAIN FAMILY PROTEIN"/>
    <property type="match status" value="1"/>
</dbReference>
<dbReference type="Pfam" id="PF03107">
    <property type="entry name" value="C1_2"/>
    <property type="match status" value="1"/>
</dbReference>
<keyword evidence="6" id="KW-1185">Reference proteome</keyword>
<evidence type="ECO:0000313" key="6">
    <source>
        <dbReference type="Proteomes" id="UP000796880"/>
    </source>
</evidence>
<dbReference type="PROSITE" id="PS50081">
    <property type="entry name" value="ZF_DAG_PE_2"/>
    <property type="match status" value="1"/>
</dbReference>
<comment type="caution">
    <text evidence="5">The sequence shown here is derived from an EMBL/GenBank/DDBJ whole genome shotgun (WGS) entry which is preliminary data.</text>
</comment>
<dbReference type="InterPro" id="IPR046349">
    <property type="entry name" value="C1-like_sf"/>
</dbReference>
<dbReference type="Proteomes" id="UP000796880">
    <property type="component" value="Unassembled WGS sequence"/>
</dbReference>
<dbReference type="InterPro" id="IPR004146">
    <property type="entry name" value="DC1"/>
</dbReference>
<reference evidence="5" key="1">
    <citation type="submission" date="2020-03" db="EMBL/GenBank/DDBJ databases">
        <title>A high-quality chromosome-level genome assembly of a woody plant with both climbing and erect habits, Rhamnella rubrinervis.</title>
        <authorList>
            <person name="Lu Z."/>
            <person name="Yang Y."/>
            <person name="Zhu X."/>
            <person name="Sun Y."/>
        </authorList>
    </citation>
    <scope>NUCLEOTIDE SEQUENCE</scope>
    <source>
        <strain evidence="5">BYM</strain>
        <tissue evidence="5">Leaf</tissue>
    </source>
</reference>
<evidence type="ECO:0000256" key="2">
    <source>
        <dbReference type="ARBA" id="ARBA00022737"/>
    </source>
</evidence>
<dbReference type="SUPFAM" id="SSF57889">
    <property type="entry name" value="Cysteine-rich domain"/>
    <property type="match status" value="1"/>
</dbReference>
<accession>A0A8K0GR26</accession>
<protein>
    <recommendedName>
        <fullName evidence="4">Phorbol-ester/DAG-type domain-containing protein</fullName>
    </recommendedName>
</protein>
<dbReference type="InterPro" id="IPR002219">
    <property type="entry name" value="PKC_DAG/PE"/>
</dbReference>
<keyword evidence="2" id="KW-0677">Repeat</keyword>
<dbReference type="PROSITE" id="PS51257">
    <property type="entry name" value="PROKAR_LIPOPROTEIN"/>
    <property type="match status" value="1"/>
</dbReference>
<evidence type="ECO:0000259" key="4">
    <source>
        <dbReference type="PROSITE" id="PS50081"/>
    </source>
</evidence>
<evidence type="ECO:0000313" key="5">
    <source>
        <dbReference type="EMBL" id="KAF3433723.1"/>
    </source>
</evidence>
<dbReference type="PANTHER" id="PTHR46477:SF15">
    <property type="entry name" value="CYSTEINE_HISTIDINE-RICH C1 DOMAIN PROTEIN"/>
    <property type="match status" value="1"/>
</dbReference>
<dbReference type="AlphaFoldDB" id="A0A8K0GR26"/>
<name>A0A8K0GR26_9ROSA</name>
<evidence type="ECO:0000256" key="1">
    <source>
        <dbReference type="ARBA" id="ARBA00022723"/>
    </source>
</evidence>
<evidence type="ECO:0000256" key="3">
    <source>
        <dbReference type="ARBA" id="ARBA00022833"/>
    </source>
</evidence>
<feature type="domain" description="Phorbol-ester/DAG-type" evidence="4">
    <location>
        <begin position="7"/>
        <end position="65"/>
    </location>
</feature>
<keyword evidence="3" id="KW-0862">Zinc</keyword>
<sequence>MKVTEFEHPSHPHILMLSCGEPYKCDGCKELGFGSCYHCQDCNYHLHEECAMASESAYHPFFKRCRFIFRDETYGRICDACGKDVMGVSYKCLHDEAHDLHPCCLKLQRTIYGDGGIKLKLSDKVLSKCLKCKSKEISKGLKGWSYVSSCGEFCYHVACVKDLVMEKWRSGYFDGNVDLKNNLALTQIGTSSTSTCPCNEVIERRGGWFGSKAKKFSKIARMVLKLVISAIFGDPTAGLAIVVEALNS</sequence>